<evidence type="ECO:0000256" key="1">
    <source>
        <dbReference type="ARBA" id="ARBA00004141"/>
    </source>
</evidence>
<dbReference type="AlphaFoldDB" id="A0A4R9AWP8"/>
<comment type="subcellular location">
    <subcellularLocation>
        <location evidence="1">Membrane</location>
        <topology evidence="1">Multi-pass membrane protein</topology>
    </subcellularLocation>
</comment>
<evidence type="ECO:0000256" key="4">
    <source>
        <dbReference type="ARBA" id="ARBA00022989"/>
    </source>
</evidence>
<dbReference type="PANTHER" id="PTHR38459:SF1">
    <property type="entry name" value="PROPHAGE BACTOPRENOL-LINKED GLUCOSE TRANSLOCASE HOMOLOG"/>
    <property type="match status" value="1"/>
</dbReference>
<evidence type="ECO:0000256" key="6">
    <source>
        <dbReference type="SAM" id="Phobius"/>
    </source>
</evidence>
<feature type="transmembrane region" description="Helical" evidence="6">
    <location>
        <begin position="30"/>
        <end position="50"/>
    </location>
</feature>
<dbReference type="InterPro" id="IPR007267">
    <property type="entry name" value="GtrA_DPMS_TM"/>
</dbReference>
<feature type="domain" description="GtrA/DPMS transmembrane" evidence="7">
    <location>
        <begin position="29"/>
        <end position="147"/>
    </location>
</feature>
<organism evidence="8 9">
    <name type="scientific">Cryobacterium gelidum</name>
    <dbReference type="NCBI Taxonomy" id="1259164"/>
    <lineage>
        <taxon>Bacteria</taxon>
        <taxon>Bacillati</taxon>
        <taxon>Actinomycetota</taxon>
        <taxon>Actinomycetes</taxon>
        <taxon>Micrococcales</taxon>
        <taxon>Microbacteriaceae</taxon>
        <taxon>Cryobacterium</taxon>
    </lineage>
</organism>
<dbReference type="Pfam" id="PF04138">
    <property type="entry name" value="GtrA_DPMS_TM"/>
    <property type="match status" value="1"/>
</dbReference>
<evidence type="ECO:0000256" key="5">
    <source>
        <dbReference type="ARBA" id="ARBA00023136"/>
    </source>
</evidence>
<dbReference type="RefSeq" id="WP_134551131.1">
    <property type="nucleotide sequence ID" value="NZ_SOHL01000013.1"/>
</dbReference>
<dbReference type="Proteomes" id="UP000297983">
    <property type="component" value="Unassembled WGS sequence"/>
</dbReference>
<comment type="caution">
    <text evidence="8">The sequence shown here is derived from an EMBL/GenBank/DDBJ whole genome shotgun (WGS) entry which is preliminary data.</text>
</comment>
<proteinExistence type="inferred from homology"/>
<feature type="transmembrane region" description="Helical" evidence="6">
    <location>
        <begin position="122"/>
        <end position="141"/>
    </location>
</feature>
<evidence type="ECO:0000256" key="2">
    <source>
        <dbReference type="ARBA" id="ARBA00009399"/>
    </source>
</evidence>
<dbReference type="InterPro" id="IPR051401">
    <property type="entry name" value="GtrA_CellWall_Glycosyl"/>
</dbReference>
<evidence type="ECO:0000259" key="7">
    <source>
        <dbReference type="Pfam" id="PF04138"/>
    </source>
</evidence>
<accession>A0A4R9AWP8</accession>
<dbReference type="GO" id="GO:0000271">
    <property type="term" value="P:polysaccharide biosynthetic process"/>
    <property type="evidence" value="ECO:0007669"/>
    <property type="project" value="InterPro"/>
</dbReference>
<keyword evidence="3 6" id="KW-0812">Transmembrane</keyword>
<dbReference type="PANTHER" id="PTHR38459">
    <property type="entry name" value="PROPHAGE BACTOPRENOL-LINKED GLUCOSE TRANSLOCASE HOMOLOG"/>
    <property type="match status" value="1"/>
</dbReference>
<protein>
    <submittedName>
        <fullName evidence="8">GtrA family protein</fullName>
    </submittedName>
</protein>
<feature type="transmembrane region" description="Helical" evidence="6">
    <location>
        <begin position="97"/>
        <end position="116"/>
    </location>
</feature>
<reference evidence="8 9" key="1">
    <citation type="submission" date="2019-03" db="EMBL/GenBank/DDBJ databases">
        <title>Genomics of glacier-inhabiting Cryobacterium strains.</title>
        <authorList>
            <person name="Liu Q."/>
            <person name="Xin Y.-H."/>
        </authorList>
    </citation>
    <scope>NUCLEOTIDE SEQUENCE [LARGE SCALE GENOMIC DNA]</scope>
    <source>
        <strain evidence="8 9">Hz16</strain>
    </source>
</reference>
<name>A0A4R9AWP8_9MICO</name>
<dbReference type="GO" id="GO:0005886">
    <property type="term" value="C:plasma membrane"/>
    <property type="evidence" value="ECO:0007669"/>
    <property type="project" value="TreeGrafter"/>
</dbReference>
<evidence type="ECO:0000313" key="8">
    <source>
        <dbReference type="EMBL" id="TFD71232.1"/>
    </source>
</evidence>
<feature type="transmembrane region" description="Helical" evidence="6">
    <location>
        <begin position="56"/>
        <end position="76"/>
    </location>
</feature>
<evidence type="ECO:0000313" key="9">
    <source>
        <dbReference type="Proteomes" id="UP000297983"/>
    </source>
</evidence>
<comment type="similarity">
    <text evidence="2">Belongs to the GtrA family.</text>
</comment>
<gene>
    <name evidence="8" type="ORF">E3T50_06530</name>
</gene>
<keyword evidence="5 6" id="KW-0472">Membrane</keyword>
<evidence type="ECO:0000256" key="3">
    <source>
        <dbReference type="ARBA" id="ARBA00022692"/>
    </source>
</evidence>
<sequence>MASSASAEPEPTRSPGRGLRGVLNDERVRFILIGGLNTSIGYLIFVILELSFGSRLGYFFSLYGSFLLSSVSAFLLHRRVTFRVSGSERILLDFLRFLSVYTFALVINSIALPLLVEVGAVPPLLAQALIVAATTLVSYFGHKFFSFRRRPDLVADDA</sequence>
<keyword evidence="9" id="KW-1185">Reference proteome</keyword>
<dbReference type="EMBL" id="SOHL01000013">
    <property type="protein sequence ID" value="TFD71232.1"/>
    <property type="molecule type" value="Genomic_DNA"/>
</dbReference>
<keyword evidence="4 6" id="KW-1133">Transmembrane helix</keyword>